<accession>A0AA37TRF8</accession>
<protein>
    <recommendedName>
        <fullName evidence="1">Phytase-like domain-containing protein</fullName>
    </recommendedName>
</protein>
<dbReference type="EMBL" id="BSPP01000004">
    <property type="protein sequence ID" value="GLS85993.1"/>
    <property type="molecule type" value="Genomic_DNA"/>
</dbReference>
<dbReference type="AlphaFoldDB" id="A0AA37TRF8"/>
<keyword evidence="3" id="KW-1185">Reference proteome</keyword>
<dbReference type="Gene3D" id="2.120.10.30">
    <property type="entry name" value="TolB, C-terminal domain"/>
    <property type="match status" value="1"/>
</dbReference>
<evidence type="ECO:0000313" key="3">
    <source>
        <dbReference type="Proteomes" id="UP001157355"/>
    </source>
</evidence>
<dbReference type="PIRSF" id="PIRSF031900">
    <property type="entry name" value="UCP031900"/>
    <property type="match status" value="1"/>
</dbReference>
<evidence type="ECO:0000313" key="2">
    <source>
        <dbReference type="EMBL" id="GLS85993.1"/>
    </source>
</evidence>
<dbReference type="InterPro" id="IPR014567">
    <property type="entry name" value="UCP031900"/>
</dbReference>
<gene>
    <name evidence="2" type="ORF">GCM10010873_09670</name>
</gene>
<dbReference type="InterPro" id="IPR027372">
    <property type="entry name" value="Phytase-like_dom"/>
</dbReference>
<dbReference type="Proteomes" id="UP001157355">
    <property type="component" value="Unassembled WGS sequence"/>
</dbReference>
<proteinExistence type="predicted"/>
<evidence type="ECO:0000259" key="1">
    <source>
        <dbReference type="Pfam" id="PF13449"/>
    </source>
</evidence>
<feature type="domain" description="Phytase-like" evidence="1">
    <location>
        <begin position="30"/>
        <end position="270"/>
    </location>
</feature>
<dbReference type="InterPro" id="IPR011042">
    <property type="entry name" value="6-blade_b-propeller_TolB-like"/>
</dbReference>
<reference evidence="2 3" key="1">
    <citation type="journal article" date="2014" name="Int. J. Syst. Evol. Microbiol.">
        <title>Complete genome sequence of Corynebacterium casei LMG S-19264T (=DSM 44701T), isolated from a smear-ripened cheese.</title>
        <authorList>
            <consortium name="US DOE Joint Genome Institute (JGI-PGF)"/>
            <person name="Walter F."/>
            <person name="Albersmeier A."/>
            <person name="Kalinowski J."/>
            <person name="Ruckert C."/>
        </authorList>
    </citation>
    <scope>NUCLEOTIDE SEQUENCE [LARGE SCALE GENOMIC DNA]</scope>
    <source>
        <strain evidence="2 3">NBRC 111766</strain>
    </source>
</reference>
<dbReference type="SUPFAM" id="SSF101898">
    <property type="entry name" value="NHL repeat"/>
    <property type="match status" value="1"/>
</dbReference>
<dbReference type="Pfam" id="PF13449">
    <property type="entry name" value="Phytase-like"/>
    <property type="match status" value="1"/>
</dbReference>
<organism evidence="2 3">
    <name type="scientific">Cypionkella aquatica</name>
    <dbReference type="NCBI Taxonomy" id="1756042"/>
    <lineage>
        <taxon>Bacteria</taxon>
        <taxon>Pseudomonadati</taxon>
        <taxon>Pseudomonadota</taxon>
        <taxon>Alphaproteobacteria</taxon>
        <taxon>Rhodobacterales</taxon>
        <taxon>Paracoccaceae</taxon>
        <taxon>Cypionkella</taxon>
    </lineage>
</organism>
<sequence length="285" mass="30819">MLVAGPEGSASPTPPPGFLDAFTWKVDTPRFGGFSGIEVAKNGRDITVLSDRGAYTTAQITRDEAGRIISIATNPMRTLQDAEGAALQPGFSDSEGIALAPDGTIYVSFEGHARVLHYATLDGPAKNLPSPPGFKALQANSALEALAVDAAGTLYTLPERSGAEQKPFPVYRFKGGKWDKKLQIPRLGRYLAVGADFGPDGKFYLLERDFRGLAGFSSRLRRFTLGPKGFDQGEVLLQTPVGLYDNLEGVSIWRDAAGHLTATMVSDDNFKFFLRSQIVEYQLPD</sequence>
<comment type="caution">
    <text evidence="2">The sequence shown here is derived from an EMBL/GenBank/DDBJ whole genome shotgun (WGS) entry which is preliminary data.</text>
</comment>
<name>A0AA37TRF8_9RHOB</name>